<name>A0A5B7K5A9_PORTR</name>
<comment type="caution">
    <text evidence="2">The sequence shown here is derived from an EMBL/GenBank/DDBJ whole genome shotgun (WGS) entry which is preliminary data.</text>
</comment>
<protein>
    <submittedName>
        <fullName evidence="2">Uncharacterized protein</fullName>
    </submittedName>
</protein>
<feature type="region of interest" description="Disordered" evidence="1">
    <location>
        <begin position="86"/>
        <end position="108"/>
    </location>
</feature>
<keyword evidence="3" id="KW-1185">Reference proteome</keyword>
<organism evidence="2 3">
    <name type="scientific">Portunus trituberculatus</name>
    <name type="common">Swimming crab</name>
    <name type="synonym">Neptunus trituberculatus</name>
    <dbReference type="NCBI Taxonomy" id="210409"/>
    <lineage>
        <taxon>Eukaryota</taxon>
        <taxon>Metazoa</taxon>
        <taxon>Ecdysozoa</taxon>
        <taxon>Arthropoda</taxon>
        <taxon>Crustacea</taxon>
        <taxon>Multicrustacea</taxon>
        <taxon>Malacostraca</taxon>
        <taxon>Eumalacostraca</taxon>
        <taxon>Eucarida</taxon>
        <taxon>Decapoda</taxon>
        <taxon>Pleocyemata</taxon>
        <taxon>Brachyura</taxon>
        <taxon>Eubrachyura</taxon>
        <taxon>Portunoidea</taxon>
        <taxon>Portunidae</taxon>
        <taxon>Portuninae</taxon>
        <taxon>Portunus</taxon>
    </lineage>
</organism>
<evidence type="ECO:0000256" key="1">
    <source>
        <dbReference type="SAM" id="MobiDB-lite"/>
    </source>
</evidence>
<dbReference type="EMBL" id="VSRR010146463">
    <property type="protein sequence ID" value="MPD05532.1"/>
    <property type="molecule type" value="Genomic_DNA"/>
</dbReference>
<gene>
    <name evidence="2" type="ORF">E2C01_101280</name>
</gene>
<dbReference type="AlphaFoldDB" id="A0A5B7K5A9"/>
<accession>A0A5B7K5A9</accession>
<feature type="compositionally biased region" description="Pro residues" evidence="1">
    <location>
        <begin position="93"/>
        <end position="103"/>
    </location>
</feature>
<sequence length="169" mass="17546">MQESEGEGGADALRIFGDGRLGLRLVVAVVAAAAAADGDVCPEAWPDVAGGVSLEGVARAAASLPSVAMAPSVANIPSVAIIPRSVSQHRTTRPPPRTPPAPRVPRCEAEEVGGRGGWWLSPPWLDGGGASPRRQLTSSTDTNCLRRSRYWLYSSTSLWPAPCITGGGH</sequence>
<evidence type="ECO:0000313" key="3">
    <source>
        <dbReference type="Proteomes" id="UP000324222"/>
    </source>
</evidence>
<dbReference type="Proteomes" id="UP000324222">
    <property type="component" value="Unassembled WGS sequence"/>
</dbReference>
<evidence type="ECO:0000313" key="2">
    <source>
        <dbReference type="EMBL" id="MPD05532.1"/>
    </source>
</evidence>
<proteinExistence type="predicted"/>
<reference evidence="2 3" key="1">
    <citation type="submission" date="2019-05" db="EMBL/GenBank/DDBJ databases">
        <title>Another draft genome of Portunus trituberculatus and its Hox gene families provides insights of decapod evolution.</title>
        <authorList>
            <person name="Jeong J.-H."/>
            <person name="Song I."/>
            <person name="Kim S."/>
            <person name="Choi T."/>
            <person name="Kim D."/>
            <person name="Ryu S."/>
            <person name="Kim W."/>
        </authorList>
    </citation>
    <scope>NUCLEOTIDE SEQUENCE [LARGE SCALE GENOMIC DNA]</scope>
    <source>
        <tissue evidence="2">Muscle</tissue>
    </source>
</reference>